<dbReference type="EMBL" id="UGJE01000002">
    <property type="protein sequence ID" value="STQ85764.1"/>
    <property type="molecule type" value="Genomic_DNA"/>
</dbReference>
<dbReference type="Gene3D" id="3.30.420.240">
    <property type="match status" value="1"/>
</dbReference>
<evidence type="ECO:0000313" key="1">
    <source>
        <dbReference type="EMBL" id="STQ85764.1"/>
    </source>
</evidence>
<dbReference type="EMBL" id="JRPD02000029">
    <property type="protein sequence ID" value="TLD98492.1"/>
    <property type="molecule type" value="Genomic_DNA"/>
</dbReference>
<proteinExistence type="predicted"/>
<accession>A0A099U2A1</accession>
<gene>
    <name evidence="2" type="ORF">LS73_008830</name>
    <name evidence="1" type="ORF">NCTC12714_00552</name>
</gene>
<dbReference type="AlphaFoldDB" id="A0A099U2A1"/>
<reference evidence="2 3" key="1">
    <citation type="journal article" date="2014" name="Genome Announc.">
        <title>Draft genome sequences of eight enterohepatic helicobacter species isolated from both laboratory and wild rodents.</title>
        <authorList>
            <person name="Sheh A."/>
            <person name="Shen Z."/>
            <person name="Fox J.G."/>
        </authorList>
    </citation>
    <scope>NUCLEOTIDE SEQUENCE [LARGE SCALE GENOMIC DNA]</scope>
    <source>
        <strain evidence="2 3">ST1</strain>
    </source>
</reference>
<evidence type="ECO:0000313" key="4">
    <source>
        <dbReference type="Proteomes" id="UP000255139"/>
    </source>
</evidence>
<sequence>MTEFSEHILLRRELARRNLYEFVKYKFEFYYSMPFLDNWHYGYLCEILHLILQGQLHNVIISMPPSYGKTEIVARCFIPYALGLYPNIKFIYASYGDELSKSVSVETRDFFKSKTYRGLFANSKLIMDKAEQWFNDKGGGLFATTVGGAITGKHCHIGIADDLLKASESYSEASRKNSITYFTESFLSRLLAYQDNPGRMIVIMQRLHKNDLTGYLKEVAKDTWEEVNLEALNTEKKTYKIGNFIYKREANEALFPKRHTIEQLALIKQTMGEYAFNAQYQQQPDDANGGFFDISDFSNHLISDFDIPKQKIYIFIDPAESTKDGSDNRAIVCVGISQNHNELPLIVLLDCFYGKWNHQEFIEQSFIMMSEYESAEVRIEPKGGGITLESNLQKQILILNAQRQREGKRVLTNIIKTFKVPQNLSKHEKIATLLPAWNQNRLKIRKNARGISQIQQELRKYNPDRKANDDNCIDALSGITWQSDIYPYRQAKSIEVQSGLRDTYYSLPRWRV</sequence>
<dbReference type="Proteomes" id="UP000255139">
    <property type="component" value="Unassembled WGS sequence"/>
</dbReference>
<keyword evidence="4" id="KW-1185">Reference proteome</keyword>
<organism evidence="1 4">
    <name type="scientific">Helicobacter muridarum</name>
    <dbReference type="NCBI Taxonomy" id="216"/>
    <lineage>
        <taxon>Bacteria</taxon>
        <taxon>Pseudomonadati</taxon>
        <taxon>Campylobacterota</taxon>
        <taxon>Epsilonproteobacteria</taxon>
        <taxon>Campylobacterales</taxon>
        <taxon>Helicobacteraceae</taxon>
        <taxon>Helicobacter</taxon>
    </lineage>
</organism>
<evidence type="ECO:0000313" key="3">
    <source>
        <dbReference type="Proteomes" id="UP000029922"/>
    </source>
</evidence>
<reference evidence="1 4" key="2">
    <citation type="submission" date="2018-06" db="EMBL/GenBank/DDBJ databases">
        <authorList>
            <consortium name="Pathogen Informatics"/>
            <person name="Doyle S."/>
        </authorList>
    </citation>
    <scope>NUCLEOTIDE SEQUENCE [LARGE SCALE GENOMIC DNA]</scope>
    <source>
        <strain evidence="1 4">NCTC12714</strain>
    </source>
</reference>
<evidence type="ECO:0000313" key="2">
    <source>
        <dbReference type="EMBL" id="TLD98492.1"/>
    </source>
</evidence>
<dbReference type="OrthoDB" id="5352017at2"/>
<name>A0A099U2A1_9HELI</name>
<dbReference type="STRING" id="216.LS73_01900"/>
<dbReference type="Proteomes" id="UP000029922">
    <property type="component" value="Unassembled WGS sequence"/>
</dbReference>
<dbReference type="RefSeq" id="WP_034557021.1">
    <property type="nucleotide sequence ID" value="NZ_FZML01000014.1"/>
</dbReference>
<protein>
    <submittedName>
        <fullName evidence="1">Phage uncharacterized protein, putative</fullName>
    </submittedName>
</protein>